<feature type="domain" description="Excalibur calcium-binding" evidence="2">
    <location>
        <begin position="33"/>
        <end position="69"/>
    </location>
</feature>
<organism evidence="3 4">
    <name type="scientific">Pararoseomonas baculiformis</name>
    <dbReference type="NCBI Taxonomy" id="2820812"/>
    <lineage>
        <taxon>Bacteria</taxon>
        <taxon>Pseudomonadati</taxon>
        <taxon>Pseudomonadota</taxon>
        <taxon>Alphaproteobacteria</taxon>
        <taxon>Acetobacterales</taxon>
        <taxon>Acetobacteraceae</taxon>
        <taxon>Pararoseomonas</taxon>
    </lineage>
</organism>
<proteinExistence type="predicted"/>
<dbReference type="Pfam" id="PF05901">
    <property type="entry name" value="Excalibur"/>
    <property type="match status" value="1"/>
</dbReference>
<dbReference type="EMBL" id="JAGIZB010000002">
    <property type="protein sequence ID" value="MBP0443675.1"/>
    <property type="molecule type" value="Genomic_DNA"/>
</dbReference>
<protein>
    <submittedName>
        <fullName evidence="3">Excalibur calcium-binding domain-containing protein</fullName>
    </submittedName>
</protein>
<evidence type="ECO:0000313" key="4">
    <source>
        <dbReference type="Proteomes" id="UP000681594"/>
    </source>
</evidence>
<sequence>MAYAPSPATPQAWMGHGGQGASTLSLEARHRMAARSCDTARAVGLAPARRGEPGYWPHLDADDDGIACEPWPYRGWR</sequence>
<reference evidence="3 4" key="1">
    <citation type="submission" date="2021-03" db="EMBL/GenBank/DDBJ databases">
        <authorList>
            <person name="So Y."/>
        </authorList>
    </citation>
    <scope>NUCLEOTIDE SEQUENCE [LARGE SCALE GENOMIC DNA]</scope>
    <source>
        <strain evidence="3 4">SSH11</strain>
    </source>
</reference>
<comment type="caution">
    <text evidence="3">The sequence shown here is derived from an EMBL/GenBank/DDBJ whole genome shotgun (WGS) entry which is preliminary data.</text>
</comment>
<evidence type="ECO:0000259" key="2">
    <source>
        <dbReference type="SMART" id="SM00894"/>
    </source>
</evidence>
<keyword evidence="4" id="KW-1185">Reference proteome</keyword>
<name>A0ABS4A9K1_9PROT</name>
<evidence type="ECO:0000256" key="1">
    <source>
        <dbReference type="SAM" id="MobiDB-lite"/>
    </source>
</evidence>
<dbReference type="RefSeq" id="WP_209377898.1">
    <property type="nucleotide sequence ID" value="NZ_JAGIZB010000002.1"/>
</dbReference>
<dbReference type="InterPro" id="IPR008613">
    <property type="entry name" value="Excalibur_Ca-bd_domain"/>
</dbReference>
<evidence type="ECO:0000313" key="3">
    <source>
        <dbReference type="EMBL" id="MBP0443675.1"/>
    </source>
</evidence>
<gene>
    <name evidence="3" type="ORF">J8J14_02690</name>
</gene>
<dbReference type="Proteomes" id="UP000681594">
    <property type="component" value="Unassembled WGS sequence"/>
</dbReference>
<feature type="region of interest" description="Disordered" evidence="1">
    <location>
        <begin position="1"/>
        <end position="20"/>
    </location>
</feature>
<accession>A0ABS4A9K1</accession>
<dbReference type="SMART" id="SM00894">
    <property type="entry name" value="Excalibur"/>
    <property type="match status" value="1"/>
</dbReference>